<evidence type="ECO:0000313" key="4">
    <source>
        <dbReference type="Proteomes" id="UP001235939"/>
    </source>
</evidence>
<dbReference type="EMBL" id="CP092886">
    <property type="protein sequence ID" value="UYV83997.1"/>
    <property type="molecule type" value="Genomic_DNA"/>
</dbReference>
<dbReference type="InterPro" id="IPR000305">
    <property type="entry name" value="GIY-YIG_endonuc"/>
</dbReference>
<name>A0ABY6LRZ0_9ARAC</name>
<dbReference type="Gene3D" id="3.60.10.10">
    <property type="entry name" value="Endonuclease/exonuclease/phosphatase"/>
    <property type="match status" value="1"/>
</dbReference>
<feature type="domain" description="GIY-YIG" evidence="2">
    <location>
        <begin position="283"/>
        <end position="374"/>
    </location>
</feature>
<dbReference type="InterPro" id="IPR000477">
    <property type="entry name" value="RT_dom"/>
</dbReference>
<keyword evidence="4" id="KW-1185">Reference proteome</keyword>
<evidence type="ECO:0000259" key="2">
    <source>
        <dbReference type="PROSITE" id="PS50164"/>
    </source>
</evidence>
<dbReference type="CDD" id="cd10442">
    <property type="entry name" value="GIY-YIG_PLEs"/>
    <property type="match status" value="1"/>
</dbReference>
<dbReference type="Pfam" id="PF00078">
    <property type="entry name" value="RVT_1"/>
    <property type="match status" value="1"/>
</dbReference>
<dbReference type="Proteomes" id="UP001235939">
    <property type="component" value="Chromosome X"/>
</dbReference>
<evidence type="ECO:0000256" key="1">
    <source>
        <dbReference type="SAM" id="MobiDB-lite"/>
    </source>
</evidence>
<proteinExistence type="predicted"/>
<dbReference type="InterPro" id="IPR036691">
    <property type="entry name" value="Endo/exonu/phosph_ase_sf"/>
</dbReference>
<dbReference type="PANTHER" id="PTHR19446">
    <property type="entry name" value="REVERSE TRANSCRIPTASES"/>
    <property type="match status" value="1"/>
</dbReference>
<gene>
    <name evidence="3" type="ORF">LAZ67_X000848</name>
</gene>
<dbReference type="InterPro" id="IPR035901">
    <property type="entry name" value="GIY-YIG_endonuc_sf"/>
</dbReference>
<dbReference type="SUPFAM" id="SSF56219">
    <property type="entry name" value="DNase I-like"/>
    <property type="match status" value="1"/>
</dbReference>
<evidence type="ECO:0000313" key="3">
    <source>
        <dbReference type="EMBL" id="UYV83997.1"/>
    </source>
</evidence>
<reference evidence="3 4" key="1">
    <citation type="submission" date="2022-03" db="EMBL/GenBank/DDBJ databases">
        <title>A chromosomal length assembly of Cordylochernes scorpioides.</title>
        <authorList>
            <person name="Zeh D."/>
            <person name="Zeh J."/>
        </authorList>
    </citation>
    <scope>NUCLEOTIDE SEQUENCE [LARGE SCALE GENOMIC DNA]</scope>
    <source>
        <strain evidence="3">IN4F17</strain>
        <tissue evidence="3">Whole Body</tissue>
    </source>
</reference>
<sequence length="1392" mass="157857">MLDCVKHIALSYTAIKQTTLNSCWKKLWPNVVKNEHSISTLNEYSQIAQMAHSLGGEGFDDFTDGDIAELMTDKELSEDDLGNLVCESESDKSDEEELVPVTFTAKVIREGLALGRKLGNHFMQNDTNVERALRFQCDINRCLAQYEEVYKDLTKNSKQFLITDFITISHNVNISASNIESAQITSSDESEFEPSIPKKRMRASWYETPSLTISRSVCNLNWRIDDPALGDDVLRLTSFCYGCERIARKLKYYNITTRFQSTSNLNNILRHPDTKKVTEPNNRTNVIYKIPCKSCQAVYIGETGKPLIERISQHKSALKHHNPTSLLVDHALINGHIPDFEQTSIIHQDIKEKHSRLFLEKYLKNQGFKSLNLARLRKAVTKMELQLVQVTLPKTSQSKQIFNVTRICDMICKLEAYTAPKAPGQCHRFRNYGTHSTNADKYHDDKMRHRRHTCVFPKLLHNPLNFQLPLTSERRAKDHIISSLSNKLLDFLEDNSLTIVNGRSRGDKDGDFTYISERGSSTIDYCILSQGSLQILLDFKVDDQLYSDHHPLVLTIKGQNFNEKKTKREDYNITRYRWSADGLAMFKMKLEELREKNIPASDDLEYTFNQRILEAMSSAKITYSIKGGPRKSKPWFDKDCYDMKKLAKESLKKYRKTNRLEDRECYASSRKKYLALLDLKRKGFDNEKQEILRNAKDSKTFWKTIALYKSTSIIQGEISIQDWLNFYRELMTTEKNLRICNLHNVISQNDPLLDSEITNADIYKEIAGLRSNKACGPDGIPNEVLKTLPDSYILLLKQLYNSVMTTGKYPAIWTNSTIHPIFKNGYKNSPSNYRGISYQFISTIRSYYEQATIAIRWKGSFTESIKINSGVLQGEPLSPLLFILFITDLIEIYNNSDLPSVNLPEFGDIHLLLYADDIAIIGKPSNKDRWFWNDKPITITSRYTYLGFPLTPTITTTHPANYFKGKALTAINATHPILIKSKAKSINLSTKLFDTIVRAVLMYAAPLWATEHKDLLDSIQDIFIRRFLNLPRYTPGYLIRLETGRISLSVTALKLTLKYWLRVLNMSSDRLPRICFNRTRELSNASGTPIGFIKKLTNLLNNNGSPALVSCDDPETLRSAITGLLKIAADQSIQNDLTRMDKSKLYSHYKDIHISFMTEGYLLGDFPFPVVRLLAQVRILSSFFRENHTKMLCGAGLLHPGPEPPSGAHFHPTEPNSRRCLQVPGNAIALDFLKVKKSTRLRLDGHCSVAHNQADEEHLRRNSRPWFILLVSGGGKRGELASGEELGRSRGAAQDGYAVLAHQHTHCASHVGASLPGRRSYIAVPPALGACRQRAPHQSGVFIPPSLLLRRPCSGHSSAAGPARTASSGAPGVEPARLHRVHRHRAAAGPVV</sequence>
<dbReference type="PROSITE" id="PS50164">
    <property type="entry name" value="GIY_YIG"/>
    <property type="match status" value="1"/>
</dbReference>
<organism evidence="3 4">
    <name type="scientific">Cordylochernes scorpioides</name>
    <dbReference type="NCBI Taxonomy" id="51811"/>
    <lineage>
        <taxon>Eukaryota</taxon>
        <taxon>Metazoa</taxon>
        <taxon>Ecdysozoa</taxon>
        <taxon>Arthropoda</taxon>
        <taxon>Chelicerata</taxon>
        <taxon>Arachnida</taxon>
        <taxon>Pseudoscorpiones</taxon>
        <taxon>Cheliferoidea</taxon>
        <taxon>Chernetidae</taxon>
        <taxon>Cordylochernes</taxon>
    </lineage>
</organism>
<feature type="region of interest" description="Disordered" evidence="1">
    <location>
        <begin position="1353"/>
        <end position="1373"/>
    </location>
</feature>
<accession>A0ABY6LRZ0</accession>
<protein>
    <recommendedName>
        <fullName evidence="2">GIY-YIG domain-containing protein</fullName>
    </recommendedName>
</protein>
<dbReference type="Gene3D" id="3.40.1440.10">
    <property type="entry name" value="GIY-YIG endonuclease"/>
    <property type="match status" value="1"/>
</dbReference>